<dbReference type="InterPro" id="IPR018114">
    <property type="entry name" value="TRYPSIN_HIS"/>
</dbReference>
<keyword evidence="3 6" id="KW-0645">Protease</keyword>
<evidence type="ECO:0000256" key="6">
    <source>
        <dbReference type="RuleBase" id="RU363034"/>
    </source>
</evidence>
<feature type="signal peptide" evidence="7">
    <location>
        <begin position="1"/>
        <end position="29"/>
    </location>
</feature>
<dbReference type="CDD" id="cd00190">
    <property type="entry name" value="Tryp_SPc"/>
    <property type="match status" value="1"/>
</dbReference>
<dbReference type="SMART" id="SM00020">
    <property type="entry name" value="Tryp_SPc"/>
    <property type="match status" value="1"/>
</dbReference>
<evidence type="ECO:0000256" key="3">
    <source>
        <dbReference type="ARBA" id="ARBA00022670"/>
    </source>
</evidence>
<dbReference type="InterPro" id="IPR033116">
    <property type="entry name" value="TRYPSIN_SER"/>
</dbReference>
<keyword evidence="6" id="KW-0720">Serine protease</keyword>
<dbReference type="EMBL" id="JAGSMN010000116">
    <property type="protein sequence ID" value="MBR7672571.1"/>
    <property type="molecule type" value="Genomic_DNA"/>
</dbReference>
<dbReference type="Gene3D" id="2.40.10.10">
    <property type="entry name" value="Trypsin-like serine proteases"/>
    <property type="match status" value="1"/>
</dbReference>
<evidence type="ECO:0000256" key="4">
    <source>
        <dbReference type="ARBA" id="ARBA00022801"/>
    </source>
</evidence>
<reference evidence="9" key="1">
    <citation type="submission" date="2021-04" db="EMBL/GenBank/DDBJ databases">
        <title>Sequencing of actinobacteria type strains.</title>
        <authorList>
            <person name="Nguyen G.-S."/>
            <person name="Wentzel A."/>
        </authorList>
    </citation>
    <scope>NUCLEOTIDE SEQUENCE</scope>
    <source>
        <strain evidence="9">DSM 42095</strain>
    </source>
</reference>
<dbReference type="FunFam" id="2.40.10.10:FF:000002">
    <property type="entry name" value="Transmembrane protease serine"/>
    <property type="match status" value="1"/>
</dbReference>
<proteinExistence type="predicted"/>
<comment type="caution">
    <text evidence="9">The sequence shown here is derived from an EMBL/GenBank/DDBJ whole genome shotgun (WGS) entry which is preliminary data.</text>
</comment>
<evidence type="ECO:0000256" key="7">
    <source>
        <dbReference type="SAM" id="SignalP"/>
    </source>
</evidence>
<feature type="chain" id="PRO_5035853159" evidence="7">
    <location>
        <begin position="30"/>
        <end position="276"/>
    </location>
</feature>
<evidence type="ECO:0000259" key="8">
    <source>
        <dbReference type="PROSITE" id="PS50240"/>
    </source>
</evidence>
<dbReference type="PRINTS" id="PR00722">
    <property type="entry name" value="CHYMOTRYPSIN"/>
</dbReference>
<evidence type="ECO:0000313" key="9">
    <source>
        <dbReference type="EMBL" id="MBR7672571.1"/>
    </source>
</evidence>
<sequence length="276" mass="29043">MRSLRALRCLTPLLLSGLMAALLVPQAFARDRVIVGGDAVRVEDHPWVVALASRDRFGSARSGQYCGGALVGKRTVITAAHCLSKPVLGTDYRNVKDLRVLAGRGDLNSNTGRELPLRKVWVNPDYDSRTNAGDIAVLTLSRSLPKASAVPMAKAGSPSYRPGTRVRVFGWGDTTGNGSYASGLRAAWVSLLKDTVCARAYPGSSDGKFDRKSMVCAGLTRGGRDACQGDSGGPLVSRGRLVGLVSWGTGCGDAGRPGVYTRVSAVLDMVQKHGGG</sequence>
<dbReference type="SUPFAM" id="SSF50494">
    <property type="entry name" value="Trypsin-like serine proteases"/>
    <property type="match status" value="1"/>
</dbReference>
<dbReference type="InterPro" id="IPR001254">
    <property type="entry name" value="Trypsin_dom"/>
</dbReference>
<keyword evidence="5" id="KW-1015">Disulfide bond</keyword>
<keyword evidence="2" id="KW-0964">Secreted</keyword>
<evidence type="ECO:0000256" key="1">
    <source>
        <dbReference type="ARBA" id="ARBA00004613"/>
    </source>
</evidence>
<dbReference type="GO" id="GO:0005615">
    <property type="term" value="C:extracellular space"/>
    <property type="evidence" value="ECO:0007669"/>
    <property type="project" value="TreeGrafter"/>
</dbReference>
<dbReference type="PROSITE" id="PS50240">
    <property type="entry name" value="TRYPSIN_DOM"/>
    <property type="match status" value="1"/>
</dbReference>
<gene>
    <name evidence="9" type="ORF">KDA82_05920</name>
</gene>
<dbReference type="PANTHER" id="PTHR24264:SF65">
    <property type="entry name" value="SRCR DOMAIN-CONTAINING PROTEIN"/>
    <property type="match status" value="1"/>
</dbReference>
<dbReference type="InterPro" id="IPR009003">
    <property type="entry name" value="Peptidase_S1_PA"/>
</dbReference>
<evidence type="ECO:0000256" key="5">
    <source>
        <dbReference type="ARBA" id="ARBA00023157"/>
    </source>
</evidence>
<name>A0A8T4IKE1_9ACTN</name>
<dbReference type="InterPro" id="IPR050127">
    <property type="entry name" value="Serine_Proteases_S1"/>
</dbReference>
<protein>
    <submittedName>
        <fullName evidence="9">Serine protease</fullName>
    </submittedName>
</protein>
<dbReference type="Pfam" id="PF00089">
    <property type="entry name" value="Trypsin"/>
    <property type="match status" value="1"/>
</dbReference>
<dbReference type="PANTHER" id="PTHR24264">
    <property type="entry name" value="TRYPSIN-RELATED"/>
    <property type="match status" value="1"/>
</dbReference>
<evidence type="ECO:0000313" key="10">
    <source>
        <dbReference type="Proteomes" id="UP000675554"/>
    </source>
</evidence>
<dbReference type="PROSITE" id="PS00135">
    <property type="entry name" value="TRYPSIN_SER"/>
    <property type="match status" value="1"/>
</dbReference>
<dbReference type="InterPro" id="IPR001314">
    <property type="entry name" value="Peptidase_S1A"/>
</dbReference>
<keyword evidence="7" id="KW-0732">Signal</keyword>
<evidence type="ECO:0000256" key="2">
    <source>
        <dbReference type="ARBA" id="ARBA00022525"/>
    </source>
</evidence>
<dbReference type="AlphaFoldDB" id="A0A8T4IKE1"/>
<keyword evidence="10" id="KW-1185">Reference proteome</keyword>
<comment type="subcellular location">
    <subcellularLocation>
        <location evidence="1">Secreted</location>
    </subcellularLocation>
</comment>
<dbReference type="Proteomes" id="UP000675554">
    <property type="component" value="Unassembled WGS sequence"/>
</dbReference>
<feature type="domain" description="Peptidase S1" evidence="8">
    <location>
        <begin position="34"/>
        <end position="275"/>
    </location>
</feature>
<accession>A0A8T4IKE1</accession>
<dbReference type="InterPro" id="IPR043504">
    <property type="entry name" value="Peptidase_S1_PA_chymotrypsin"/>
</dbReference>
<dbReference type="GO" id="GO:0004252">
    <property type="term" value="F:serine-type endopeptidase activity"/>
    <property type="evidence" value="ECO:0007669"/>
    <property type="project" value="InterPro"/>
</dbReference>
<dbReference type="FunFam" id="2.40.10.10:FF:000068">
    <property type="entry name" value="transmembrane protease serine 2"/>
    <property type="match status" value="1"/>
</dbReference>
<dbReference type="PROSITE" id="PS00134">
    <property type="entry name" value="TRYPSIN_HIS"/>
    <property type="match status" value="1"/>
</dbReference>
<organism evidence="9 10">
    <name type="scientific">Streptomyces daliensis</name>
    <dbReference type="NCBI Taxonomy" id="299421"/>
    <lineage>
        <taxon>Bacteria</taxon>
        <taxon>Bacillati</taxon>
        <taxon>Actinomycetota</taxon>
        <taxon>Actinomycetes</taxon>
        <taxon>Kitasatosporales</taxon>
        <taxon>Streptomycetaceae</taxon>
        <taxon>Streptomyces</taxon>
    </lineage>
</organism>
<dbReference type="GO" id="GO:0006508">
    <property type="term" value="P:proteolysis"/>
    <property type="evidence" value="ECO:0007669"/>
    <property type="project" value="UniProtKB-KW"/>
</dbReference>
<keyword evidence="4 6" id="KW-0378">Hydrolase</keyword>